<name>A0A2V1P4H7_9RHOB</name>
<dbReference type="PANTHER" id="PTHR10827">
    <property type="entry name" value="RETICULOCALBIN"/>
    <property type="match status" value="1"/>
</dbReference>
<feature type="domain" description="EF-hand" evidence="4">
    <location>
        <begin position="59"/>
        <end position="94"/>
    </location>
</feature>
<dbReference type="PROSITE" id="PS00018">
    <property type="entry name" value="EF_HAND_1"/>
    <property type="match status" value="2"/>
</dbReference>
<gene>
    <name evidence="5" type="ORF">DFK10_12790</name>
</gene>
<evidence type="ECO:0000256" key="2">
    <source>
        <dbReference type="ARBA" id="ARBA00022737"/>
    </source>
</evidence>
<dbReference type="SMART" id="SM00054">
    <property type="entry name" value="EFh"/>
    <property type="match status" value="4"/>
</dbReference>
<dbReference type="Proteomes" id="UP000245293">
    <property type="component" value="Unassembled WGS sequence"/>
</dbReference>
<protein>
    <submittedName>
        <fullName evidence="5">Calcium-binding protein</fullName>
    </submittedName>
</protein>
<proteinExistence type="predicted"/>
<evidence type="ECO:0000313" key="6">
    <source>
        <dbReference type="Proteomes" id="UP000245293"/>
    </source>
</evidence>
<reference evidence="6" key="1">
    <citation type="submission" date="2018-05" db="EMBL/GenBank/DDBJ databases">
        <authorList>
            <person name="Du Z."/>
            <person name="Wang X."/>
        </authorList>
    </citation>
    <scope>NUCLEOTIDE SEQUENCE [LARGE SCALE GENOMIC DNA]</scope>
    <source>
        <strain evidence="6">WDS4C29</strain>
    </source>
</reference>
<dbReference type="InterPro" id="IPR018247">
    <property type="entry name" value="EF_Hand_1_Ca_BS"/>
</dbReference>
<dbReference type="AlphaFoldDB" id="A0A2V1P4H7"/>
<dbReference type="EMBL" id="QETF01000016">
    <property type="protein sequence ID" value="PWG16212.1"/>
    <property type="molecule type" value="Genomic_DNA"/>
</dbReference>
<feature type="chain" id="PRO_5016037891" evidence="3">
    <location>
        <begin position="23"/>
        <end position="160"/>
    </location>
</feature>
<dbReference type="OrthoDB" id="5470953at2"/>
<dbReference type="GO" id="GO:0005509">
    <property type="term" value="F:calcium ion binding"/>
    <property type="evidence" value="ECO:0007669"/>
    <property type="project" value="InterPro"/>
</dbReference>
<dbReference type="RefSeq" id="WP_109389429.1">
    <property type="nucleotide sequence ID" value="NZ_QETF01000016.1"/>
</dbReference>
<accession>A0A2V1P4H7</accession>
<dbReference type="InterPro" id="IPR002048">
    <property type="entry name" value="EF_hand_dom"/>
</dbReference>
<dbReference type="InterPro" id="IPR011992">
    <property type="entry name" value="EF-hand-dom_pair"/>
</dbReference>
<comment type="caution">
    <text evidence="5">The sequence shown here is derived from an EMBL/GenBank/DDBJ whole genome shotgun (WGS) entry which is preliminary data.</text>
</comment>
<feature type="signal peptide" evidence="3">
    <location>
        <begin position="1"/>
        <end position="22"/>
    </location>
</feature>
<feature type="domain" description="EF-hand" evidence="4">
    <location>
        <begin position="128"/>
        <end position="156"/>
    </location>
</feature>
<keyword evidence="1" id="KW-0479">Metal-binding</keyword>
<dbReference type="PROSITE" id="PS50222">
    <property type="entry name" value="EF_HAND_2"/>
    <property type="match status" value="2"/>
</dbReference>
<keyword evidence="3" id="KW-0732">Signal</keyword>
<organism evidence="5 6">
    <name type="scientific">Salibaculum griseiflavum</name>
    <dbReference type="NCBI Taxonomy" id="1914409"/>
    <lineage>
        <taxon>Bacteria</taxon>
        <taxon>Pseudomonadati</taxon>
        <taxon>Pseudomonadota</taxon>
        <taxon>Alphaproteobacteria</taxon>
        <taxon>Rhodobacterales</taxon>
        <taxon>Roseobacteraceae</taxon>
        <taxon>Salibaculum</taxon>
    </lineage>
</organism>
<keyword evidence="6" id="KW-1185">Reference proteome</keyword>
<dbReference type="SUPFAM" id="SSF47473">
    <property type="entry name" value="EF-hand"/>
    <property type="match status" value="1"/>
</dbReference>
<dbReference type="Pfam" id="PF13202">
    <property type="entry name" value="EF-hand_5"/>
    <property type="match status" value="4"/>
</dbReference>
<keyword evidence="2" id="KW-0677">Repeat</keyword>
<dbReference type="Gene3D" id="1.10.238.10">
    <property type="entry name" value="EF-hand"/>
    <property type="match status" value="3"/>
</dbReference>
<evidence type="ECO:0000256" key="3">
    <source>
        <dbReference type="SAM" id="SignalP"/>
    </source>
</evidence>
<evidence type="ECO:0000313" key="5">
    <source>
        <dbReference type="EMBL" id="PWG16212.1"/>
    </source>
</evidence>
<evidence type="ECO:0000259" key="4">
    <source>
        <dbReference type="PROSITE" id="PS50222"/>
    </source>
</evidence>
<evidence type="ECO:0000256" key="1">
    <source>
        <dbReference type="ARBA" id="ARBA00022723"/>
    </source>
</evidence>
<dbReference type="PANTHER" id="PTHR10827:SF98">
    <property type="entry name" value="45 KDA CALCIUM-BINDING PROTEIN"/>
    <property type="match status" value="1"/>
</dbReference>
<sequence>MTRKTPLLIAALTAGFALTVSAEARGFGAGHGPKAQMPSFEEMDLDGNGALTAEEMRAAMQARMQARFEAADTDGDGGLSAEEMTAMMQARMANRMERHLDRADENGDGLLQIEEMQAMGGKGSRDGAMFDRLDSNGDGTLDAEEFAALQDRMGGRMHRN</sequence>